<sequence>MSTNSPPRTPSAPRMGTIPLPSVANHFPVNIHRTPSSSVLPTPPGTPRSSKTAACYAINPPSRDPTSSNALGLKNVPPPRV</sequence>
<protein>
    <submittedName>
        <fullName evidence="2">Uncharacterized protein</fullName>
    </submittedName>
</protein>
<dbReference type="AlphaFoldDB" id="A0A0C9TVF3"/>
<dbReference type="Proteomes" id="UP000054279">
    <property type="component" value="Unassembled WGS sequence"/>
</dbReference>
<accession>A0A0C9TVF3</accession>
<feature type="region of interest" description="Disordered" evidence="1">
    <location>
        <begin position="33"/>
        <end position="52"/>
    </location>
</feature>
<evidence type="ECO:0000256" key="1">
    <source>
        <dbReference type="SAM" id="MobiDB-lite"/>
    </source>
</evidence>
<dbReference type="HOGENOM" id="CLU_2575371_0_0_1"/>
<proteinExistence type="predicted"/>
<evidence type="ECO:0000313" key="2">
    <source>
        <dbReference type="EMBL" id="KIJ34323.1"/>
    </source>
</evidence>
<reference evidence="2 3" key="1">
    <citation type="submission" date="2014-06" db="EMBL/GenBank/DDBJ databases">
        <title>Evolutionary Origins and Diversification of the Mycorrhizal Mutualists.</title>
        <authorList>
            <consortium name="DOE Joint Genome Institute"/>
            <consortium name="Mycorrhizal Genomics Consortium"/>
            <person name="Kohler A."/>
            <person name="Kuo A."/>
            <person name="Nagy L.G."/>
            <person name="Floudas D."/>
            <person name="Copeland A."/>
            <person name="Barry K.W."/>
            <person name="Cichocki N."/>
            <person name="Veneault-Fourrey C."/>
            <person name="LaButti K."/>
            <person name="Lindquist E.A."/>
            <person name="Lipzen A."/>
            <person name="Lundell T."/>
            <person name="Morin E."/>
            <person name="Murat C."/>
            <person name="Riley R."/>
            <person name="Ohm R."/>
            <person name="Sun H."/>
            <person name="Tunlid A."/>
            <person name="Henrissat B."/>
            <person name="Grigoriev I.V."/>
            <person name="Hibbett D.S."/>
            <person name="Martin F."/>
        </authorList>
    </citation>
    <scope>NUCLEOTIDE SEQUENCE [LARGE SCALE GENOMIC DNA]</scope>
    <source>
        <strain evidence="2 3">SS14</strain>
    </source>
</reference>
<keyword evidence="3" id="KW-1185">Reference proteome</keyword>
<organism evidence="2 3">
    <name type="scientific">Sphaerobolus stellatus (strain SS14)</name>
    <dbReference type="NCBI Taxonomy" id="990650"/>
    <lineage>
        <taxon>Eukaryota</taxon>
        <taxon>Fungi</taxon>
        <taxon>Dikarya</taxon>
        <taxon>Basidiomycota</taxon>
        <taxon>Agaricomycotina</taxon>
        <taxon>Agaricomycetes</taxon>
        <taxon>Phallomycetidae</taxon>
        <taxon>Geastrales</taxon>
        <taxon>Sphaerobolaceae</taxon>
        <taxon>Sphaerobolus</taxon>
    </lineage>
</organism>
<dbReference type="EMBL" id="KN837201">
    <property type="protein sequence ID" value="KIJ34323.1"/>
    <property type="molecule type" value="Genomic_DNA"/>
</dbReference>
<feature type="region of interest" description="Disordered" evidence="1">
    <location>
        <begin position="59"/>
        <end position="81"/>
    </location>
</feature>
<gene>
    <name evidence="2" type="ORF">M422DRAFT_263636</name>
</gene>
<name>A0A0C9TVF3_SPHS4</name>
<evidence type="ECO:0000313" key="3">
    <source>
        <dbReference type="Proteomes" id="UP000054279"/>
    </source>
</evidence>